<protein>
    <submittedName>
        <fullName evidence="1">Uncharacterized protein</fullName>
    </submittedName>
</protein>
<dbReference type="Proteomes" id="UP000265768">
    <property type="component" value="Unassembled WGS sequence"/>
</dbReference>
<proteinExistence type="predicted"/>
<name>A0A3A4B8G6_9ACTN</name>
<accession>A0A3A4B8G6</accession>
<evidence type="ECO:0000313" key="2">
    <source>
        <dbReference type="Proteomes" id="UP000265768"/>
    </source>
</evidence>
<gene>
    <name evidence="1" type="ORF">D5H75_22875</name>
</gene>
<reference evidence="1 2" key="1">
    <citation type="submission" date="2018-09" db="EMBL/GenBank/DDBJ databases">
        <title>YIM 75507 draft genome.</title>
        <authorList>
            <person name="Tang S."/>
            <person name="Feng Y."/>
        </authorList>
    </citation>
    <scope>NUCLEOTIDE SEQUENCE [LARGE SCALE GENOMIC DNA]</scope>
    <source>
        <strain evidence="1 2">YIM 75507</strain>
    </source>
</reference>
<dbReference type="EMBL" id="QZEY01000009">
    <property type="protein sequence ID" value="RJL30418.1"/>
    <property type="molecule type" value="Genomic_DNA"/>
</dbReference>
<sequence length="99" mass="10956">MDHTETLVSPSSGGYPTVGFRPLTVGAGESREFALRLRIRRCPRPPELREIERRRGVVLTGLVGGFRVFGVPRTDEVPLVTGYVIRNLPTCDTPAPEPR</sequence>
<organism evidence="1 2">
    <name type="scientific">Bailinhaonella thermotolerans</name>
    <dbReference type="NCBI Taxonomy" id="1070861"/>
    <lineage>
        <taxon>Bacteria</taxon>
        <taxon>Bacillati</taxon>
        <taxon>Actinomycetota</taxon>
        <taxon>Actinomycetes</taxon>
        <taxon>Streptosporangiales</taxon>
        <taxon>Streptosporangiaceae</taxon>
        <taxon>Bailinhaonella</taxon>
    </lineage>
</organism>
<evidence type="ECO:0000313" key="1">
    <source>
        <dbReference type="EMBL" id="RJL30418.1"/>
    </source>
</evidence>
<dbReference type="AlphaFoldDB" id="A0A3A4B8G6"/>
<keyword evidence="2" id="KW-1185">Reference proteome</keyword>
<comment type="caution">
    <text evidence="1">The sequence shown here is derived from an EMBL/GenBank/DDBJ whole genome shotgun (WGS) entry which is preliminary data.</text>
</comment>